<dbReference type="NCBIfam" id="TIGR01256">
    <property type="entry name" value="modA"/>
    <property type="match status" value="1"/>
</dbReference>
<comment type="caution">
    <text evidence="8">The sequence shown here is derived from an EMBL/GenBank/DDBJ whole genome shotgun (WGS) entry which is preliminary data.</text>
</comment>
<dbReference type="EMBL" id="NQJD01000026">
    <property type="protein sequence ID" value="TAA74468.1"/>
    <property type="molecule type" value="Genomic_DNA"/>
</dbReference>
<evidence type="ECO:0000256" key="5">
    <source>
        <dbReference type="ARBA" id="ARBA00062515"/>
    </source>
</evidence>
<feature type="binding site" evidence="6">
    <location>
        <position position="167"/>
    </location>
    <ligand>
        <name>molybdate</name>
        <dbReference type="ChEBI" id="CHEBI:36264"/>
    </ligand>
</feature>
<comment type="similarity">
    <text evidence="1">Belongs to the bacterial solute-binding protein ModA family.</text>
</comment>
<feature type="binding site" evidence="6">
    <location>
        <position position="60"/>
    </location>
    <ligand>
        <name>molybdate</name>
        <dbReference type="ChEBI" id="CHEBI:36264"/>
    </ligand>
</feature>
<evidence type="ECO:0000313" key="8">
    <source>
        <dbReference type="EMBL" id="TAA74468.1"/>
    </source>
</evidence>
<evidence type="ECO:0000313" key="9">
    <source>
        <dbReference type="Proteomes" id="UP000316238"/>
    </source>
</evidence>
<reference evidence="8" key="1">
    <citation type="submission" date="2017-07" db="EMBL/GenBank/DDBJ databases">
        <title>The cable genome - Insights into the physiology and evolution of filamentous bacteria capable of sulfide oxidation via long distance electron transfer.</title>
        <authorList>
            <person name="Thorup C."/>
            <person name="Bjerg J.T."/>
            <person name="Schreiber L."/>
            <person name="Nielsen L.P."/>
            <person name="Kjeldsen K.U."/>
            <person name="Boesen T."/>
            <person name="Boggild A."/>
            <person name="Meysman F."/>
            <person name="Geelhoed J."/>
            <person name="Schramm A."/>
        </authorList>
    </citation>
    <scope>NUCLEOTIDE SEQUENCE [LARGE SCALE GENOMIC DNA]</scope>
    <source>
        <strain evidence="8">GS</strain>
    </source>
</reference>
<dbReference type="Gene3D" id="3.40.190.10">
    <property type="entry name" value="Periplasmic binding protein-like II"/>
    <property type="match status" value="2"/>
</dbReference>
<feature type="binding site" evidence="6">
    <location>
        <position position="185"/>
    </location>
    <ligand>
        <name>molybdate</name>
        <dbReference type="ChEBI" id="CHEBI:36264"/>
    </ligand>
</feature>
<evidence type="ECO:0000256" key="2">
    <source>
        <dbReference type="ARBA" id="ARBA00022505"/>
    </source>
</evidence>
<evidence type="ECO:0000256" key="1">
    <source>
        <dbReference type="ARBA" id="ARBA00009175"/>
    </source>
</evidence>
<dbReference type="PIRSF" id="PIRSF004846">
    <property type="entry name" value="ModA"/>
    <property type="match status" value="1"/>
</dbReference>
<evidence type="ECO:0000256" key="3">
    <source>
        <dbReference type="ARBA" id="ARBA00022723"/>
    </source>
</evidence>
<dbReference type="Proteomes" id="UP000316238">
    <property type="component" value="Unassembled WGS sequence"/>
</dbReference>
<proteinExistence type="inferred from homology"/>
<gene>
    <name evidence="8" type="ORF">CDV28_12628</name>
</gene>
<feature type="binding site" evidence="6">
    <location>
        <position position="138"/>
    </location>
    <ligand>
        <name>molybdate</name>
        <dbReference type="ChEBI" id="CHEBI:36264"/>
    </ligand>
</feature>
<dbReference type="GO" id="GO:0030973">
    <property type="term" value="F:molybdate ion binding"/>
    <property type="evidence" value="ECO:0007669"/>
    <property type="project" value="UniProtKB-ARBA"/>
</dbReference>
<dbReference type="AlphaFoldDB" id="A0A521G0C5"/>
<keyword evidence="3 6" id="KW-0479">Metal-binding</keyword>
<feature type="binding site" evidence="6">
    <location>
        <position position="32"/>
    </location>
    <ligand>
        <name>molybdate</name>
        <dbReference type="ChEBI" id="CHEBI:36264"/>
    </ligand>
</feature>
<keyword evidence="2 6" id="KW-0500">Molybdenum</keyword>
<dbReference type="GO" id="GO:0046872">
    <property type="term" value="F:metal ion binding"/>
    <property type="evidence" value="ECO:0007669"/>
    <property type="project" value="UniProtKB-KW"/>
</dbReference>
<protein>
    <submittedName>
        <fullName evidence="8">Molybdate transport system substrate-binding protein</fullName>
    </submittedName>
</protein>
<evidence type="ECO:0000256" key="4">
    <source>
        <dbReference type="ARBA" id="ARBA00022729"/>
    </source>
</evidence>
<accession>A0A521G0C5</accession>
<dbReference type="PANTHER" id="PTHR30632:SF0">
    <property type="entry name" value="SULFATE-BINDING PROTEIN"/>
    <property type="match status" value="1"/>
</dbReference>
<sequence length="250" mass="26968">MSWNVFFTTLLLHLCSAAALQAETVHLSVAASMSDACKEIITAYAVKQPETKVLPNFGASGALAKQIEQGAPADIFISASTEWVKYLLEKQLAGQEASRIFAFNSLVFIGSPKAADLDLNKLSTLDRIAIGNPNNVPAGQYAKQALERAGVYAALEQGKKLVLTDDVRHALMYAEQGEVDGAFVYKTDAQIAKNAKILFTVADTLHDKITSPMLLTASGAKNEAAKAFYEYLASAEAKAVLKKYGFEVER</sequence>
<comment type="subunit">
    <text evidence="5">The complex is composed of two ATP-binding proteins (ModC), two transmembrane proteins (ModB) and a solute-binding protein (ModA).</text>
</comment>
<name>A0A521G0C5_9BACT</name>
<organism evidence="8 9">
    <name type="scientific">Candidatus Electronema aureum</name>
    <dbReference type="NCBI Taxonomy" id="2005002"/>
    <lineage>
        <taxon>Bacteria</taxon>
        <taxon>Pseudomonadati</taxon>
        <taxon>Thermodesulfobacteriota</taxon>
        <taxon>Desulfobulbia</taxon>
        <taxon>Desulfobulbales</taxon>
        <taxon>Desulfobulbaceae</taxon>
        <taxon>Candidatus Electronema</taxon>
    </lineage>
</organism>
<dbReference type="GO" id="GO:0015689">
    <property type="term" value="P:molybdate ion transport"/>
    <property type="evidence" value="ECO:0007669"/>
    <property type="project" value="InterPro"/>
</dbReference>
<dbReference type="FunFam" id="3.40.190.10:FF:000035">
    <property type="entry name" value="Molybdate ABC transporter substrate-binding protein"/>
    <property type="match status" value="1"/>
</dbReference>
<dbReference type="GO" id="GO:1901359">
    <property type="term" value="F:tungstate binding"/>
    <property type="evidence" value="ECO:0007669"/>
    <property type="project" value="UniProtKB-ARBA"/>
</dbReference>
<dbReference type="InterPro" id="IPR005950">
    <property type="entry name" value="ModA"/>
</dbReference>
<evidence type="ECO:0000256" key="6">
    <source>
        <dbReference type="PIRSR" id="PIRSR004846-1"/>
    </source>
</evidence>
<feature type="signal peptide" evidence="7">
    <location>
        <begin position="1"/>
        <end position="22"/>
    </location>
</feature>
<dbReference type="PANTHER" id="PTHR30632">
    <property type="entry name" value="MOLYBDATE-BINDING PERIPLASMIC PROTEIN"/>
    <property type="match status" value="1"/>
</dbReference>
<evidence type="ECO:0000256" key="7">
    <source>
        <dbReference type="SAM" id="SignalP"/>
    </source>
</evidence>
<feature type="chain" id="PRO_5021872734" evidence="7">
    <location>
        <begin position="23"/>
        <end position="250"/>
    </location>
</feature>
<dbReference type="Pfam" id="PF13531">
    <property type="entry name" value="SBP_bac_11"/>
    <property type="match status" value="1"/>
</dbReference>
<dbReference type="InterPro" id="IPR050682">
    <property type="entry name" value="ModA/WtpA"/>
</dbReference>
<keyword evidence="4 7" id="KW-0732">Signal</keyword>
<dbReference type="SUPFAM" id="SSF53850">
    <property type="entry name" value="Periplasmic binding protein-like II"/>
    <property type="match status" value="1"/>
</dbReference>
<keyword evidence="9" id="KW-1185">Reference proteome</keyword>